<dbReference type="Gene3D" id="2.20.80.10">
    <property type="entry name" value="Lipovitellin-phosvitin complex, chain A, domain 4"/>
    <property type="match status" value="1"/>
</dbReference>
<dbReference type="InterPro" id="IPR001846">
    <property type="entry name" value="VWF_type-D"/>
</dbReference>
<feature type="chain" id="PRO_5014894507" evidence="4">
    <location>
        <begin position="27"/>
        <end position="3351"/>
    </location>
</feature>
<comment type="caution">
    <text evidence="3">Lacks conserved residue(s) required for the propagation of feature annotation.</text>
</comment>
<dbReference type="SUPFAM" id="SSF48371">
    <property type="entry name" value="ARM repeat"/>
    <property type="match status" value="1"/>
</dbReference>
<dbReference type="Pfam" id="PF00094">
    <property type="entry name" value="VWD"/>
    <property type="match status" value="1"/>
</dbReference>
<dbReference type="InterPro" id="IPR015819">
    <property type="entry name" value="Lipid_transp_b-sht_shell"/>
</dbReference>
<protein>
    <submittedName>
        <fullName evidence="7">Venom apolipophorin-like protein 1</fullName>
    </submittedName>
</protein>
<accession>A0A2K8JWD4</accession>
<dbReference type="SMART" id="SM01169">
    <property type="entry name" value="DUF1943"/>
    <property type="match status" value="1"/>
</dbReference>
<dbReference type="PROSITE" id="PS51233">
    <property type="entry name" value="VWFD"/>
    <property type="match status" value="1"/>
</dbReference>
<evidence type="ECO:0000259" key="5">
    <source>
        <dbReference type="PROSITE" id="PS51211"/>
    </source>
</evidence>
<sequence length="3351" mass="372554">MKQRKGLLLASPILIFLFILSASTDARQCKLTCAGGSGNILKFQPGKTYQYKLEGNSITTLPGAKNEVSKVGIEANVEVSAAKDCEHVLTVSGVHTIAPDGQKYSVDNILGSNLLKFGLQNGKIVDLCASQTEKPNALNVKRAILSLLQSSVLKDSGYALQHETDVFGSCPTNFEFSKQGGSVLVKKSKDLLKCAHREELNLPYSTSSYFIKSDLQTSPLLLGTYSSEQKFDGGILKSAQSEEHYSYNPATAVESITKIEVITKLNFVGQTDKPCPVANVNEGKSLIFEGGHPGDYKGGVQTMVELLKVSCDSRSIDKEGASKYNQLVRVVADAPKDDLLKVYQQVKSGQGFKEKDIAKKLFLDALAAAGSSGSVEVLAKILKDKEVSGAKAAYYHMLLGSIKHATKETLLAVLPLIDDSASVELYLGAGALGGRFCREHNCANFPEVEAFQIKLGSPLLTKGCKPANKREEDKLIASLKGLANMGYLANVVVKKLADNVGDSSVKSRVRAALLDTIRSDAHKPEFKKVAGEIFKNPEEDSEIRIKAYLVLAACPCGKVAALVKSVLENEKSFQVGGFVVSHLRNLRASTNPEKASARHHLGSIVLTPRFPIDPRKYSQNQELSYSVDMLNLGAAGESNLIYSQKSYIPRSVSLNLTSYMFGHAFNWLEIDLRSENLERALESLFGPRGKLRKHKYHEVYDELREEATNNIEKFAERYEETIRPKRSITRDQLNALANKVNLHQEEDEIDVDLSLKMYGAERLWLRYHSNENKIDSDRIVDFIFSATDDTLKSAKNLKFDYRKHLTFLDEEVLYPTGLGLPLKVKAIGSTAYRVKVDGKIDIPALVKDPSNSDVRLQVIPSAAIEVRGDIVLGAIAFEGGVKVTLNLHTSTGSDVTFRVIDGHGVDVKFGLPVKKQDIISISTDVNTVIRHDNSPEKNIPIAFDVKREKYSGCFDQLNEVLGVTVCGEVDVPWDGPRSLSPAYGPSKLSLHVDKDDDSLTIYHFKIFADDTDGVRKFEVLFDTPNSRVNRKMLLLLEGSLAEKKYGIISLKSPWTNVLLESSLVHTSKELSINAKFVHDEVEYAFRTGATKSVQGNVERYEPILEYKAPEQAKSALVGRRGGPKPSSQVVTVSGAVVVTSNENGKTWKYESLSVHTPRTKYTIDGTGSATKYGGDIDVVVHYDQEHVKIKGQVNEKDNKLNIQLTVLPSQYPDFNLNIKLDAVKDVDHGKCDTTLIVIHGPDPNSATNKIYLHNAIEINKKEGIYSIDNAVSYPVVNLDVHAALRVAPKSFKTDLKGQFDRYSAQVYGKLDYNTKKEGDYNGELKWELMGNSVALIMSRNVLKNHQSKFANVLEIKPGGKYELNAQVKHKFSEKDIDFLSDVELVLPAEPKNIKIKVLLKNNEVETKAQLNAVAGNKQYIKTDFNLKSGDKPSGNYKVNILEHLNANGDFLYDGSNLKAKTKIDLPKAQRQMEGKANFVVTKTKVSGSADFCWDTKNNAEKTLKITTDSSLLENSVDSKNSLTIGGKKTVLNLKGSKTGEEQKGSAAGEVELILSCGDRIKLKASDKRDLSNENNINGEALVELEVQQKKEGLTTVAVKLVGKNIDMEHQNFDGLLELIIGRDDQKSKAHIILKKIPKGSDRITLKGELNLNAFVDPELVIKFDSEVPTELFDDDLSLSSKELDSLPPVTYHISLSGGPDVQIQANGKLGGNIANAELSAKLPEESAIRSLKWSSTNLIDINGDDKHKIKSNNELHWNGDNFVKVSGECNCEGNGLSYSAEWESNKLSKRKLTGSAHWAEDANTKKADANAALSWEGKNADISLKVEQNNENVGSIHILGNTPDQGKFDFLLKNKVVNNGEGLHTDLVLITKDKKIAVSSKLELNQQHPMIDVVVDSPNGKSRLLIKVDHKGERHWASEIKAKFSGERSVTLSVDSEIYLNSVENFFITHTVDAPQMNIRKMQIELSNKPGRSDGKKITFIIKQEDKITVSASSNYVIRHDGNENIIEGTGTIKAHDQQFPISFKGNWIDTDDQKAAKLLVKFNKKTVHVEFKRTENELNFEREICEEGGKCSKAQFLNRVRSSGLDDYDHTVVLQLDLGQLRGDIFVKDVYYAGSYKRKGQTVDHSVEAKYGDQTKFKYKGYIHEKDAGILITLPKRTVGADVIYDVDVNKDQSSGSVKLEANLYINKETNDKLCFISNSNIENNKNNLKFNSETKLTHPSLRRDLVVRGNINGNENDVKGEFVIDVFKHSDQKIIIDFKKSYTAKPYKTSTTVNVKSESCKLDIKYENQGSVSDDGAIYYADKVSYLDSLGATRTAKVVYELNSKKQYLLVKLPQGKLMEVDAVIDLNDKGMKVNANYLVGKLNFQESLNYNKENNLAVYQLKWADHVIDGEFSLLMTKSASFKLRLDNKECAHAQVALDEANFLKTDYKYDPDVVKNALQIIGEIYEEEGEQIAIELKKNMEKEEVQLQHFVKCLTECVPEFSALSNHFKNEMKSLKDDTMADTDLTNIMEQLEDAFGTFFKQISVILDELTLLGTTTSEFIAEITEKCSQILKEVWPKLSDALDKFGKSLTTLLEQYLKVLLQVFNEFFENLKKYKEDVDAVLGVYSDVLHEIGKQFASVIYILHDEIQKFVKLNLEQLNEMPITNMLKEKLDELKEWRIPEEALLVYQEVIDSLKQFLPTPECEDFITALSEYLTKVVKQEPVDSAEAAKDIYDKLVNAIKSLVTRINEITPKQAAFKPEQYLTLPITSWLKLPLGSVRVSIINLIRSQDFPVILGSLDTYALSLNPLQNIPPFEGIAQIIDGTEIITFDNRHYHIKGMCSYVLAEDYVNRNFSIVGHFKDGKLEAVTAWDHNHSITLRKDGPPLKDGLEAEYPLKVGLLKAWKSPYSVGLKTKAGVVIHCTPNVDSCTFIVSGFYFNKLRGLLGNLNYEQFDDLYLPQGNVGSDPAQLCNSWKVDNSCPDIPIAPHTHQRQQICTSLFASDDSDLILGRPWLSLAPYRDACDHLVEEASGNKQKVACKVATLFTVHAQMLGAYLLEIPSECILCDINDKKINDDETVEVTPGKSADIVFLVDVNKRNEHVYKGLVQPLVPQLKAQLAKQQINDIRVVLASYNSPSDKWTNYHTVMGKLEFGGADCQIHFEDSIELRNETWVDRLLEIKHDLDIAIGNTAQLKAYESILEMFDFRPNALKAIISVHSEACETESPLQIIAPIRAFTDAFLSKDAGIVWSIITPINSLATDAKAGIISNDITCFSSGEMYTLDKTVDGDADYESDYCIRGALATGGVIVPSINFMDNYRGGKSGPFIQKTAERLSIALQTNGKATLECDCGTLHGLVPKPDCELEKF</sequence>
<dbReference type="Pfam" id="PF01347">
    <property type="entry name" value="Vitellogenin_N"/>
    <property type="match status" value="1"/>
</dbReference>
<dbReference type="PROSITE" id="PS51211">
    <property type="entry name" value="VITELLOGENIN"/>
    <property type="match status" value="1"/>
</dbReference>
<dbReference type="SMART" id="SM00216">
    <property type="entry name" value="VWD"/>
    <property type="match status" value="1"/>
</dbReference>
<keyword evidence="2" id="KW-0325">Glycoprotein</keyword>
<dbReference type="InterPro" id="IPR001747">
    <property type="entry name" value="Vitellogenin_N"/>
</dbReference>
<dbReference type="GO" id="GO:0005319">
    <property type="term" value="F:lipid transporter activity"/>
    <property type="evidence" value="ECO:0007669"/>
    <property type="project" value="InterPro"/>
</dbReference>
<evidence type="ECO:0000256" key="3">
    <source>
        <dbReference type="PROSITE-ProRule" id="PRU00557"/>
    </source>
</evidence>
<evidence type="ECO:0000256" key="4">
    <source>
        <dbReference type="SAM" id="SignalP"/>
    </source>
</evidence>
<dbReference type="SUPFAM" id="SSF48431">
    <property type="entry name" value="Lipovitellin-phosvitin complex, superhelical domain"/>
    <property type="match status" value="1"/>
</dbReference>
<dbReference type="Gene3D" id="2.20.50.20">
    <property type="entry name" value="Lipovitellin. Chain A, domain 3"/>
    <property type="match status" value="1"/>
</dbReference>
<dbReference type="InterPro" id="IPR015817">
    <property type="entry name" value="Vitellinogen_open_b-sht_sub1"/>
</dbReference>
<dbReference type="Gene3D" id="2.30.230.10">
    <property type="entry name" value="Lipovitellin, beta-sheet shell regions, chain A"/>
    <property type="match status" value="1"/>
</dbReference>
<evidence type="ECO:0000313" key="7">
    <source>
        <dbReference type="EMBL" id="ATU82717.1"/>
    </source>
</evidence>
<dbReference type="InterPro" id="IPR050733">
    <property type="entry name" value="Vitellogenin/Apolipophorin"/>
</dbReference>
<feature type="domain" description="Vitellogenin" evidence="5">
    <location>
        <begin position="43"/>
        <end position="652"/>
    </location>
</feature>
<evidence type="ECO:0000256" key="1">
    <source>
        <dbReference type="ARBA" id="ARBA00022729"/>
    </source>
</evidence>
<feature type="signal peptide" evidence="4">
    <location>
        <begin position="1"/>
        <end position="26"/>
    </location>
</feature>
<dbReference type="EMBL" id="KY030966">
    <property type="protein sequence ID" value="ATU82717.1"/>
    <property type="molecule type" value="mRNA"/>
</dbReference>
<dbReference type="InterPro" id="IPR011030">
    <property type="entry name" value="Lipovitellin_superhlx_dom"/>
</dbReference>
<feature type="disulfide bond" evidence="3">
    <location>
        <begin position="437"/>
        <end position="442"/>
    </location>
</feature>
<dbReference type="SUPFAM" id="SSF56968">
    <property type="entry name" value="Lipovitellin-phosvitin complex, beta-sheet shell regions"/>
    <property type="match status" value="2"/>
</dbReference>
<dbReference type="PANTHER" id="PTHR23345">
    <property type="entry name" value="VITELLOGENIN-RELATED"/>
    <property type="match status" value="1"/>
</dbReference>
<dbReference type="InterPro" id="IPR016024">
    <property type="entry name" value="ARM-type_fold"/>
</dbReference>
<dbReference type="Gene3D" id="1.25.10.20">
    <property type="entry name" value="Vitellinogen, superhelical"/>
    <property type="match status" value="1"/>
</dbReference>
<dbReference type="Pfam" id="PF09172">
    <property type="entry name" value="Vit_open_b-sht"/>
    <property type="match status" value="1"/>
</dbReference>
<name>A0A2K8JWD4_PRIPG</name>
<dbReference type="PANTHER" id="PTHR23345:SF36">
    <property type="entry name" value="APOLIPOPHORINS"/>
    <property type="match status" value="1"/>
</dbReference>
<dbReference type="InterPro" id="IPR015255">
    <property type="entry name" value="Vitellinogen_open_b-sht"/>
</dbReference>
<dbReference type="SMART" id="SM00638">
    <property type="entry name" value="LPD_N"/>
    <property type="match status" value="1"/>
</dbReference>
<proteinExistence type="evidence at transcript level"/>
<evidence type="ECO:0000259" key="6">
    <source>
        <dbReference type="PROSITE" id="PS51233"/>
    </source>
</evidence>
<keyword evidence="1 4" id="KW-0732">Signal</keyword>
<evidence type="ECO:0000256" key="2">
    <source>
        <dbReference type="ARBA" id="ARBA00023180"/>
    </source>
</evidence>
<keyword evidence="3" id="KW-1015">Disulfide bond</keyword>
<organism evidence="7">
    <name type="scientific">Pristhesancus plagipennis</name>
    <name type="common">Common assassin bug</name>
    <dbReference type="NCBI Taxonomy" id="1955184"/>
    <lineage>
        <taxon>Eukaryota</taxon>
        <taxon>Metazoa</taxon>
        <taxon>Ecdysozoa</taxon>
        <taxon>Arthropoda</taxon>
        <taxon>Hexapoda</taxon>
        <taxon>Insecta</taxon>
        <taxon>Pterygota</taxon>
        <taxon>Neoptera</taxon>
        <taxon>Paraneoptera</taxon>
        <taxon>Hemiptera</taxon>
        <taxon>Heteroptera</taxon>
        <taxon>Panheteroptera</taxon>
        <taxon>Cimicomorpha</taxon>
        <taxon>Reduviidae</taxon>
        <taxon>Harpactorinae</taxon>
        <taxon>Harpactorini</taxon>
        <taxon>Pristhesancus</taxon>
    </lineage>
</organism>
<dbReference type="InterPro" id="IPR015816">
    <property type="entry name" value="Vitellinogen_b-sht_N"/>
</dbReference>
<feature type="domain" description="VWFD" evidence="6">
    <location>
        <begin position="2801"/>
        <end position="2965"/>
    </location>
</feature>
<reference evidence="7" key="1">
    <citation type="submission" date="2016-10" db="EMBL/GenBank/DDBJ databases">
        <title>The assassin bug Pristhesancus plagipennis produces two different types of venom.</title>
        <authorList>
            <person name="Walker A.A."/>
            <person name="Herzig V."/>
            <person name="Jin J."/>
            <person name="Fry B.G."/>
            <person name="King G.F."/>
        </authorList>
    </citation>
    <scope>NUCLEOTIDE SEQUENCE</scope>
</reference>